<evidence type="ECO:0000259" key="1">
    <source>
        <dbReference type="Pfam" id="PF01443"/>
    </source>
</evidence>
<organism evidence="2">
    <name type="scientific">Hibiscus chlorotic speck associated virus 3</name>
    <dbReference type="NCBI Taxonomy" id="3143944"/>
    <lineage>
        <taxon>Viruses</taxon>
        <taxon>Riboviria</taxon>
        <taxon>Orthornavirae</taxon>
        <taxon>Kitrinoviricota</taxon>
        <taxon>Alsuviricetes</taxon>
        <taxon>Tymovirales</taxon>
        <taxon>Betaflexiviridae</taxon>
    </lineage>
</organism>
<name>A0AAU7L1X9_9VIRU</name>
<reference evidence="2" key="1">
    <citation type="submission" date="2024-03" db="EMBL/GenBank/DDBJ databases">
        <title>Genome sequences of five novel members of the Betaflexiviridae infecting Hibiscus rosa-sinensis in Australia.</title>
        <authorList>
            <person name="Bromfield L.R."/>
            <person name="Tran N."/>
            <person name="Chao H.-Y."/>
            <person name="Sharman M."/>
            <person name="Campbell P.R."/>
            <person name="Geering A."/>
        </authorList>
    </citation>
    <scope>NUCLEOTIDE SEQUENCE</scope>
    <source>
        <strain evidence="2">Gp3</strain>
    </source>
</reference>
<sequence length="236" mass="26885">MKMNNIVEILENFNFQRTNKPWSEPLVVHGVPGSGKTSLVNKLIELDTSLTAFSGGSAVHNFSGTAIHRRGNSLAGDVDILDEYPIFLDSALSPKKLILCDPFQHKNRVEVAHFISFKTHRFGNETCAILSIFGLHIETELVDRVILGCCYKEEPEGKIVAFEKDICDLLRRHNIAYSEPEEILGSNCDKVTFYTSTEDLKREHPEFWKFYVCLTRHRTQLKILSPYATFTPCRSF</sequence>
<dbReference type="InterPro" id="IPR027417">
    <property type="entry name" value="P-loop_NTPase"/>
</dbReference>
<proteinExistence type="predicted"/>
<dbReference type="InterPro" id="IPR027351">
    <property type="entry name" value="(+)RNA_virus_helicase_core_dom"/>
</dbReference>
<dbReference type="Pfam" id="PF01443">
    <property type="entry name" value="Viral_helicase1"/>
    <property type="match status" value="1"/>
</dbReference>
<evidence type="ECO:0000313" key="2">
    <source>
        <dbReference type="EMBL" id="XBO81371.1"/>
    </source>
</evidence>
<dbReference type="SUPFAM" id="SSF52540">
    <property type="entry name" value="P-loop containing nucleoside triphosphate hydrolases"/>
    <property type="match status" value="1"/>
</dbReference>
<dbReference type="EMBL" id="PP531520">
    <property type="protein sequence ID" value="XBO81371.1"/>
    <property type="molecule type" value="Genomic_RNA"/>
</dbReference>
<accession>A0AAU7L1X9</accession>
<dbReference type="GO" id="GO:0005524">
    <property type="term" value="F:ATP binding"/>
    <property type="evidence" value="ECO:0007669"/>
    <property type="project" value="InterPro"/>
</dbReference>
<feature type="domain" description="(+)RNA virus helicase C-terminal" evidence="1">
    <location>
        <begin position="26"/>
        <end position="224"/>
    </location>
</feature>
<protein>
    <submittedName>
        <fullName evidence="2">Triple gene block 1</fullName>
    </submittedName>
</protein>